<sequence>WCGAHDPRPPTHPYGLESTRMGGKDSGVVRKLGEGVSTQVSSSSSDRCSKFRCPSQNSPRVASRRDMDN</sequence>
<dbReference type="EMBL" id="BGPR01222518">
    <property type="protein sequence ID" value="GBN65509.1"/>
    <property type="molecule type" value="Genomic_DNA"/>
</dbReference>
<keyword evidence="3" id="KW-1185">Reference proteome</keyword>
<comment type="caution">
    <text evidence="2">The sequence shown here is derived from an EMBL/GenBank/DDBJ whole genome shotgun (WGS) entry which is preliminary data.</text>
</comment>
<proteinExistence type="predicted"/>
<reference evidence="2 3" key="1">
    <citation type="journal article" date="2019" name="Sci. Rep.">
        <title>Orb-weaving spider Araneus ventricosus genome elucidates the spidroin gene catalogue.</title>
        <authorList>
            <person name="Kono N."/>
            <person name="Nakamura H."/>
            <person name="Ohtoshi R."/>
            <person name="Moran D.A.P."/>
            <person name="Shinohara A."/>
            <person name="Yoshida Y."/>
            <person name="Fujiwara M."/>
            <person name="Mori M."/>
            <person name="Tomita M."/>
            <person name="Arakawa K."/>
        </authorList>
    </citation>
    <scope>NUCLEOTIDE SEQUENCE [LARGE SCALE GENOMIC DNA]</scope>
</reference>
<evidence type="ECO:0000313" key="3">
    <source>
        <dbReference type="Proteomes" id="UP000499080"/>
    </source>
</evidence>
<evidence type="ECO:0000313" key="2">
    <source>
        <dbReference type="EMBL" id="GBN65509.1"/>
    </source>
</evidence>
<dbReference type="Proteomes" id="UP000499080">
    <property type="component" value="Unassembled WGS sequence"/>
</dbReference>
<name>A0A4Y2QQR6_ARAVE</name>
<feature type="non-terminal residue" evidence="2">
    <location>
        <position position="1"/>
    </location>
</feature>
<accession>A0A4Y2QQR6</accession>
<gene>
    <name evidence="2" type="ORF">AVEN_70346_1</name>
</gene>
<dbReference type="AlphaFoldDB" id="A0A4Y2QQR6"/>
<evidence type="ECO:0000256" key="1">
    <source>
        <dbReference type="SAM" id="MobiDB-lite"/>
    </source>
</evidence>
<feature type="region of interest" description="Disordered" evidence="1">
    <location>
        <begin position="1"/>
        <end position="69"/>
    </location>
</feature>
<organism evidence="2 3">
    <name type="scientific">Araneus ventricosus</name>
    <name type="common">Orbweaver spider</name>
    <name type="synonym">Epeira ventricosa</name>
    <dbReference type="NCBI Taxonomy" id="182803"/>
    <lineage>
        <taxon>Eukaryota</taxon>
        <taxon>Metazoa</taxon>
        <taxon>Ecdysozoa</taxon>
        <taxon>Arthropoda</taxon>
        <taxon>Chelicerata</taxon>
        <taxon>Arachnida</taxon>
        <taxon>Araneae</taxon>
        <taxon>Araneomorphae</taxon>
        <taxon>Entelegynae</taxon>
        <taxon>Araneoidea</taxon>
        <taxon>Araneidae</taxon>
        <taxon>Araneus</taxon>
    </lineage>
</organism>
<protein>
    <submittedName>
        <fullName evidence="2">Uncharacterized protein</fullName>
    </submittedName>
</protein>